<keyword evidence="2" id="KW-0472">Membrane</keyword>
<accession>A0AAV9H3Q2</accession>
<comment type="caution">
    <text evidence="3">The sequence shown here is derived from an EMBL/GenBank/DDBJ whole genome shotgun (WGS) entry which is preliminary data.</text>
</comment>
<name>A0AAV9H3Q2_9PEZI</name>
<dbReference type="AlphaFoldDB" id="A0AAV9H3Q2"/>
<dbReference type="EMBL" id="MU865918">
    <property type="protein sequence ID" value="KAK4454153.1"/>
    <property type="molecule type" value="Genomic_DNA"/>
</dbReference>
<evidence type="ECO:0000313" key="3">
    <source>
        <dbReference type="EMBL" id="KAK4454153.1"/>
    </source>
</evidence>
<evidence type="ECO:0000256" key="1">
    <source>
        <dbReference type="SAM" id="MobiDB-lite"/>
    </source>
</evidence>
<keyword evidence="4" id="KW-1185">Reference proteome</keyword>
<feature type="region of interest" description="Disordered" evidence="1">
    <location>
        <begin position="213"/>
        <end position="272"/>
    </location>
</feature>
<organism evidence="3 4">
    <name type="scientific">Podospora aff. communis PSN243</name>
    <dbReference type="NCBI Taxonomy" id="3040156"/>
    <lineage>
        <taxon>Eukaryota</taxon>
        <taxon>Fungi</taxon>
        <taxon>Dikarya</taxon>
        <taxon>Ascomycota</taxon>
        <taxon>Pezizomycotina</taxon>
        <taxon>Sordariomycetes</taxon>
        <taxon>Sordariomycetidae</taxon>
        <taxon>Sordariales</taxon>
        <taxon>Podosporaceae</taxon>
        <taxon>Podospora</taxon>
    </lineage>
</organism>
<feature type="compositionally biased region" description="Polar residues" evidence="1">
    <location>
        <begin position="213"/>
        <end position="238"/>
    </location>
</feature>
<dbReference type="Proteomes" id="UP001321760">
    <property type="component" value="Unassembled WGS sequence"/>
</dbReference>
<feature type="transmembrane region" description="Helical" evidence="2">
    <location>
        <begin position="75"/>
        <end position="100"/>
    </location>
</feature>
<evidence type="ECO:0000313" key="4">
    <source>
        <dbReference type="Proteomes" id="UP001321760"/>
    </source>
</evidence>
<gene>
    <name evidence="3" type="ORF">QBC34DRAFT_178594</name>
</gene>
<evidence type="ECO:0000256" key="2">
    <source>
        <dbReference type="SAM" id="Phobius"/>
    </source>
</evidence>
<reference evidence="3" key="1">
    <citation type="journal article" date="2023" name="Mol. Phylogenet. Evol.">
        <title>Genome-scale phylogeny and comparative genomics of the fungal order Sordariales.</title>
        <authorList>
            <person name="Hensen N."/>
            <person name="Bonometti L."/>
            <person name="Westerberg I."/>
            <person name="Brannstrom I.O."/>
            <person name="Guillou S."/>
            <person name="Cros-Aarteil S."/>
            <person name="Calhoun S."/>
            <person name="Haridas S."/>
            <person name="Kuo A."/>
            <person name="Mondo S."/>
            <person name="Pangilinan J."/>
            <person name="Riley R."/>
            <person name="LaButti K."/>
            <person name="Andreopoulos B."/>
            <person name="Lipzen A."/>
            <person name="Chen C."/>
            <person name="Yan M."/>
            <person name="Daum C."/>
            <person name="Ng V."/>
            <person name="Clum A."/>
            <person name="Steindorff A."/>
            <person name="Ohm R.A."/>
            <person name="Martin F."/>
            <person name="Silar P."/>
            <person name="Natvig D.O."/>
            <person name="Lalanne C."/>
            <person name="Gautier V."/>
            <person name="Ament-Velasquez S.L."/>
            <person name="Kruys A."/>
            <person name="Hutchinson M.I."/>
            <person name="Powell A.J."/>
            <person name="Barry K."/>
            <person name="Miller A.N."/>
            <person name="Grigoriev I.V."/>
            <person name="Debuchy R."/>
            <person name="Gladieux P."/>
            <person name="Hiltunen Thoren M."/>
            <person name="Johannesson H."/>
        </authorList>
    </citation>
    <scope>NUCLEOTIDE SEQUENCE</scope>
    <source>
        <strain evidence="3">PSN243</strain>
    </source>
</reference>
<reference evidence="3" key="2">
    <citation type="submission" date="2023-05" db="EMBL/GenBank/DDBJ databases">
        <authorList>
            <consortium name="Lawrence Berkeley National Laboratory"/>
            <person name="Steindorff A."/>
            <person name="Hensen N."/>
            <person name="Bonometti L."/>
            <person name="Westerberg I."/>
            <person name="Brannstrom I.O."/>
            <person name="Guillou S."/>
            <person name="Cros-Aarteil S."/>
            <person name="Calhoun S."/>
            <person name="Haridas S."/>
            <person name="Kuo A."/>
            <person name="Mondo S."/>
            <person name="Pangilinan J."/>
            <person name="Riley R."/>
            <person name="Labutti K."/>
            <person name="Andreopoulos B."/>
            <person name="Lipzen A."/>
            <person name="Chen C."/>
            <person name="Yanf M."/>
            <person name="Daum C."/>
            <person name="Ng V."/>
            <person name="Clum A."/>
            <person name="Ohm R."/>
            <person name="Martin F."/>
            <person name="Silar P."/>
            <person name="Natvig D."/>
            <person name="Lalanne C."/>
            <person name="Gautier V."/>
            <person name="Ament-Velasquez S.L."/>
            <person name="Kruys A."/>
            <person name="Hutchinson M.I."/>
            <person name="Powell A.J."/>
            <person name="Barry K."/>
            <person name="Miller A.N."/>
            <person name="Grigoriev I.V."/>
            <person name="Debuchy R."/>
            <person name="Gladieux P."/>
            <person name="Thoren M.H."/>
            <person name="Johannesson H."/>
        </authorList>
    </citation>
    <scope>NUCLEOTIDE SEQUENCE</scope>
    <source>
        <strain evidence="3">PSN243</strain>
    </source>
</reference>
<sequence length="272" mass="30066">MHRECRHAVTLAVKAVLRGLDPRYWLGCCFDETGGAEPLARRTQLCCSVSNDPRLVSMPSVTDRRSYIRRMPRRFFLPFFSPRPSFGLCSALLRLLFALLCAKRSGAVSDSTSHEARAKTSPAEFADEPHFLNHCQTPAQAKCWQKSRCSFALTKTTPFASRRLTGQPGVRAAATQLSTFRDLGFHSARRTGTSRKYPRPLGLAVHCRASAVTSRHLQSPSPRHCNSTKLTKPTSHRTGSGHGAFSTSHARPSAKHGATSEQAGRAHRDRSR</sequence>
<proteinExistence type="predicted"/>
<keyword evidence="2" id="KW-1133">Transmembrane helix</keyword>
<keyword evidence="2" id="KW-0812">Transmembrane</keyword>
<protein>
    <submittedName>
        <fullName evidence="3">Uncharacterized protein</fullName>
    </submittedName>
</protein>